<evidence type="ECO:0000313" key="2">
    <source>
        <dbReference type="Proteomes" id="UP001348369"/>
    </source>
</evidence>
<reference evidence="1" key="1">
    <citation type="submission" date="2022-10" db="EMBL/GenBank/DDBJ databases">
        <title>The complete genomes of actinobacterial strains from the NBC collection.</title>
        <authorList>
            <person name="Joergensen T.S."/>
            <person name="Alvarez Arevalo M."/>
            <person name="Sterndorff E.B."/>
            <person name="Faurdal D."/>
            <person name="Vuksanovic O."/>
            <person name="Mourched A.-S."/>
            <person name="Charusanti P."/>
            <person name="Shaw S."/>
            <person name="Blin K."/>
            <person name="Weber T."/>
        </authorList>
    </citation>
    <scope>NUCLEOTIDE SEQUENCE</scope>
    <source>
        <strain evidence="1">NBC 01771</strain>
    </source>
</reference>
<sequence length="48" mass="5451">MSGQQRHREPIDVRLILRRDKEAGAEVLLSRRAGDVYASGLWHLASVH</sequence>
<gene>
    <name evidence="1" type="ORF">OG835_34900</name>
</gene>
<protein>
    <submittedName>
        <fullName evidence="1">Uncharacterized protein</fullName>
    </submittedName>
</protein>
<keyword evidence="2" id="KW-1185">Reference proteome</keyword>
<proteinExistence type="predicted"/>
<dbReference type="Proteomes" id="UP001348369">
    <property type="component" value="Chromosome"/>
</dbReference>
<dbReference type="EMBL" id="CP109109">
    <property type="protein sequence ID" value="WSC01687.1"/>
    <property type="molecule type" value="Genomic_DNA"/>
</dbReference>
<organism evidence="1 2">
    <name type="scientific">Streptomyces scopuliridis</name>
    <dbReference type="NCBI Taxonomy" id="452529"/>
    <lineage>
        <taxon>Bacteria</taxon>
        <taxon>Bacillati</taxon>
        <taxon>Actinomycetota</taxon>
        <taxon>Actinomycetes</taxon>
        <taxon>Kitasatosporales</taxon>
        <taxon>Streptomycetaceae</taxon>
        <taxon>Streptomyces</taxon>
    </lineage>
</organism>
<accession>A0ACD4ZXB7</accession>
<name>A0ACD4ZXB7_9ACTN</name>
<evidence type="ECO:0000313" key="1">
    <source>
        <dbReference type="EMBL" id="WSC01687.1"/>
    </source>
</evidence>